<keyword evidence="5" id="KW-1185">Reference proteome</keyword>
<evidence type="ECO:0000259" key="3">
    <source>
        <dbReference type="PROSITE" id="PS50887"/>
    </source>
</evidence>
<dbReference type="SUPFAM" id="SSF55073">
    <property type="entry name" value="Nucleotide cyclase"/>
    <property type="match status" value="1"/>
</dbReference>
<feature type="transmembrane region" description="Helical" evidence="2">
    <location>
        <begin position="46"/>
        <end position="63"/>
    </location>
</feature>
<feature type="transmembrane region" description="Helical" evidence="2">
    <location>
        <begin position="293"/>
        <end position="310"/>
    </location>
</feature>
<feature type="transmembrane region" description="Helical" evidence="2">
    <location>
        <begin position="21"/>
        <end position="40"/>
    </location>
</feature>
<feature type="transmembrane region" description="Helical" evidence="2">
    <location>
        <begin position="267"/>
        <end position="287"/>
    </location>
</feature>
<dbReference type="PANTHER" id="PTHR45138">
    <property type="entry name" value="REGULATORY COMPONENTS OF SENSORY TRANSDUCTION SYSTEM"/>
    <property type="match status" value="1"/>
</dbReference>
<evidence type="ECO:0000256" key="1">
    <source>
        <dbReference type="SAM" id="MobiDB-lite"/>
    </source>
</evidence>
<dbReference type="Proteomes" id="UP000707731">
    <property type="component" value="Unassembled WGS sequence"/>
</dbReference>
<keyword evidence="2" id="KW-0472">Membrane</keyword>
<feature type="transmembrane region" description="Helical" evidence="2">
    <location>
        <begin position="134"/>
        <end position="152"/>
    </location>
</feature>
<feature type="compositionally biased region" description="Low complexity" evidence="1">
    <location>
        <begin position="558"/>
        <end position="570"/>
    </location>
</feature>
<dbReference type="InterPro" id="IPR029787">
    <property type="entry name" value="Nucleotide_cyclase"/>
</dbReference>
<dbReference type="InterPro" id="IPR050469">
    <property type="entry name" value="Diguanylate_Cyclase"/>
</dbReference>
<dbReference type="InterPro" id="IPR000160">
    <property type="entry name" value="GGDEF_dom"/>
</dbReference>
<dbReference type="SMART" id="SM00267">
    <property type="entry name" value="GGDEF"/>
    <property type="match status" value="1"/>
</dbReference>
<dbReference type="NCBIfam" id="TIGR00254">
    <property type="entry name" value="GGDEF"/>
    <property type="match status" value="1"/>
</dbReference>
<proteinExistence type="predicted"/>
<accession>A0ABS0D9A8</accession>
<dbReference type="PROSITE" id="PS50887">
    <property type="entry name" value="GGDEF"/>
    <property type="match status" value="1"/>
</dbReference>
<feature type="transmembrane region" description="Helical" evidence="2">
    <location>
        <begin position="75"/>
        <end position="93"/>
    </location>
</feature>
<dbReference type="EMBL" id="JADLQN010000001">
    <property type="protein sequence ID" value="MBF6355062.1"/>
    <property type="molecule type" value="Genomic_DNA"/>
</dbReference>
<feature type="transmembrane region" description="Helical" evidence="2">
    <location>
        <begin position="99"/>
        <end position="122"/>
    </location>
</feature>
<reference evidence="4 5" key="1">
    <citation type="submission" date="2020-10" db="EMBL/GenBank/DDBJ databases">
        <title>Identification of Nocardia species via Next-generation sequencing and recognition of intraspecies genetic diversity.</title>
        <authorList>
            <person name="Li P."/>
            <person name="Li P."/>
            <person name="Lu B."/>
        </authorList>
    </citation>
    <scope>NUCLEOTIDE SEQUENCE [LARGE SCALE GENOMIC DNA]</scope>
    <source>
        <strain evidence="4 5">BJ06-0143</strain>
    </source>
</reference>
<dbReference type="CDD" id="cd01949">
    <property type="entry name" value="GGDEF"/>
    <property type="match status" value="1"/>
</dbReference>
<comment type="caution">
    <text evidence="4">The sequence shown here is derived from an EMBL/GenBank/DDBJ whole genome shotgun (WGS) entry which is preliminary data.</text>
</comment>
<organism evidence="4 5">
    <name type="scientific">Nocardia higoensis</name>
    <dbReference type="NCBI Taxonomy" id="228599"/>
    <lineage>
        <taxon>Bacteria</taxon>
        <taxon>Bacillati</taxon>
        <taxon>Actinomycetota</taxon>
        <taxon>Actinomycetes</taxon>
        <taxon>Mycobacteriales</taxon>
        <taxon>Nocardiaceae</taxon>
        <taxon>Nocardia</taxon>
    </lineage>
</organism>
<dbReference type="PANTHER" id="PTHR45138:SF9">
    <property type="entry name" value="DIGUANYLATE CYCLASE DGCM-RELATED"/>
    <property type="match status" value="1"/>
</dbReference>
<sequence>MNETAPGSRPGVLEALGKLETLCGIALLAVCSTVIALPLLVGGRRLSLATMLIVVTGTLVMIGRGLRRYRPRQPLPWYLLAGSAVLFAASSTSQDFGAAAAHGADLCLLAAYFVMALAVAAWLRTRRRRGDYDLALDSALIGLAAMLASWPFLISPAMGSATPVSAALVVCHPLLDAMLLAFLAHSVATVGHSEASLRLLHLGLSAALAGDLMRNLDRAGLAQVDLAGQRTPTLLAYAAIGIAALHPTMAALGGPRRVHPHRSRQRASLIAGALIVAALVPVLGSHLDTVDRVVVSSLFALLLIGVLVRSERAIQRSLRSERRAQYQADHDMLTGLLNRSALLRVYSREHTSPRPGPLGLLFIDLDDFKRVNDSYGHAVGDELIADAAARIRRVAGRDPVVARYGGDEFVVLTPFPAQQAAALAERLLEAFTTPFALSAGSVRVTASIGIASTQSRRHGMLVDDLIREADAAMYYAKERALGYAFHPNAVVADLDTDRADARLHAADDICPRLAGLPGRSRAHRPARTPSDRATAEPTPTPRSTASGVDGSAISMPERPAAVSAARRSAPGEAGPSGVHCPDAGAGATLTAWLRRTGKQTAGRVG</sequence>
<gene>
    <name evidence="4" type="ORF">IU449_10990</name>
</gene>
<feature type="domain" description="GGDEF" evidence="3">
    <location>
        <begin position="356"/>
        <end position="487"/>
    </location>
</feature>
<dbReference type="InterPro" id="IPR043128">
    <property type="entry name" value="Rev_trsase/Diguanyl_cyclase"/>
</dbReference>
<protein>
    <submittedName>
        <fullName evidence="4">GGDEF domain-containing protein</fullName>
    </submittedName>
</protein>
<name>A0ABS0D9A8_9NOCA</name>
<keyword evidence="2" id="KW-1133">Transmembrane helix</keyword>
<dbReference type="Gene3D" id="3.30.70.270">
    <property type="match status" value="1"/>
</dbReference>
<keyword evidence="2" id="KW-0812">Transmembrane</keyword>
<evidence type="ECO:0000313" key="5">
    <source>
        <dbReference type="Proteomes" id="UP000707731"/>
    </source>
</evidence>
<evidence type="ECO:0000313" key="4">
    <source>
        <dbReference type="EMBL" id="MBF6355062.1"/>
    </source>
</evidence>
<evidence type="ECO:0000256" key="2">
    <source>
        <dbReference type="SAM" id="Phobius"/>
    </source>
</evidence>
<feature type="transmembrane region" description="Helical" evidence="2">
    <location>
        <begin position="234"/>
        <end position="255"/>
    </location>
</feature>
<feature type="region of interest" description="Disordered" evidence="1">
    <location>
        <begin position="514"/>
        <end position="584"/>
    </location>
</feature>
<dbReference type="Pfam" id="PF00990">
    <property type="entry name" value="GGDEF"/>
    <property type="match status" value="1"/>
</dbReference>